<dbReference type="EMBL" id="KN818285">
    <property type="protein sequence ID" value="KIL61348.1"/>
    <property type="molecule type" value="Genomic_DNA"/>
</dbReference>
<evidence type="ECO:0000313" key="4">
    <source>
        <dbReference type="Proteomes" id="UP000054549"/>
    </source>
</evidence>
<name>A0A0C2WY75_AMAMK</name>
<gene>
    <name evidence="3" type="ORF">M378DRAFT_166998</name>
</gene>
<dbReference type="InterPro" id="IPR036047">
    <property type="entry name" value="F-box-like_dom_sf"/>
</dbReference>
<dbReference type="OrthoDB" id="3174109at2759"/>
<dbReference type="STRING" id="946122.A0A0C2WY75"/>
<proteinExistence type="predicted"/>
<dbReference type="InterPro" id="IPR001810">
    <property type="entry name" value="F-box_dom"/>
</dbReference>
<dbReference type="SMART" id="SM00256">
    <property type="entry name" value="FBOX"/>
    <property type="match status" value="1"/>
</dbReference>
<dbReference type="HOGENOM" id="CLU_007279_3_1_1"/>
<feature type="region of interest" description="Disordered" evidence="1">
    <location>
        <begin position="439"/>
        <end position="461"/>
    </location>
</feature>
<evidence type="ECO:0000313" key="3">
    <source>
        <dbReference type="EMBL" id="KIL61348.1"/>
    </source>
</evidence>
<dbReference type="Gene3D" id="1.20.1280.50">
    <property type="match status" value="1"/>
</dbReference>
<dbReference type="PROSITE" id="PS50181">
    <property type="entry name" value="FBOX"/>
    <property type="match status" value="1"/>
</dbReference>
<sequence length="530" mass="61045">MTTAFSFDEDMPTELIAQILSHLDFHSMLKCRAVCSKFQYVIDSSPHYHWKSELALAGMEDGYNYSLASSREMLAEHQAGWNNLRWTNEEWVQIHEHGYWELCGNVLAQQSEDGSALQFMRLPSKSREVTVAKWTVHGKIFQMHDFCIDPSQDLLIVIEQPFWDQNDFMCRIFLWTLSTGEPHPLVAETHVLTHVLQVKQNLMVEQHVTGICGDALGILFEHVNSDVKEFVFWNWKTGEIIAHITADYVRSFTFLSERHVMLGDHIQPALVVVDIVAEDPKLQTLDEVENAFTFHFPSMAVGADVLGMKIRSDPAPGWKPGSVPFFTARHNHLVFINILIHRRDSATGRTEVSLYALSSSFLSLIRNATAQKSEHFDWLSWGPEGSRMTLYHFRLLEHWMRYVYGTRHVSSRWLPEASYIYMYDFNQLALRWSQDREKSSDVSLGSGRDKGYTPDEPGEGEAEAYINVTEPTKITDCEIFEGEVESRLGYRMKRWPAPRNRSVRTVMCTEDGIVLVYGNDTEETYHIMTV</sequence>
<evidence type="ECO:0000256" key="1">
    <source>
        <dbReference type="SAM" id="MobiDB-lite"/>
    </source>
</evidence>
<dbReference type="Proteomes" id="UP000054549">
    <property type="component" value="Unassembled WGS sequence"/>
</dbReference>
<dbReference type="AlphaFoldDB" id="A0A0C2WY75"/>
<dbReference type="Pfam" id="PF00646">
    <property type="entry name" value="F-box"/>
    <property type="match status" value="1"/>
</dbReference>
<organism evidence="3 4">
    <name type="scientific">Amanita muscaria (strain Koide BX008)</name>
    <dbReference type="NCBI Taxonomy" id="946122"/>
    <lineage>
        <taxon>Eukaryota</taxon>
        <taxon>Fungi</taxon>
        <taxon>Dikarya</taxon>
        <taxon>Basidiomycota</taxon>
        <taxon>Agaricomycotina</taxon>
        <taxon>Agaricomycetes</taxon>
        <taxon>Agaricomycetidae</taxon>
        <taxon>Agaricales</taxon>
        <taxon>Pluteineae</taxon>
        <taxon>Amanitaceae</taxon>
        <taxon>Amanita</taxon>
    </lineage>
</organism>
<keyword evidence="4" id="KW-1185">Reference proteome</keyword>
<accession>A0A0C2WY75</accession>
<dbReference type="SUPFAM" id="SSF81383">
    <property type="entry name" value="F-box domain"/>
    <property type="match status" value="1"/>
</dbReference>
<reference evidence="3 4" key="1">
    <citation type="submission" date="2014-04" db="EMBL/GenBank/DDBJ databases">
        <title>Evolutionary Origins and Diversification of the Mycorrhizal Mutualists.</title>
        <authorList>
            <consortium name="DOE Joint Genome Institute"/>
            <consortium name="Mycorrhizal Genomics Consortium"/>
            <person name="Kohler A."/>
            <person name="Kuo A."/>
            <person name="Nagy L.G."/>
            <person name="Floudas D."/>
            <person name="Copeland A."/>
            <person name="Barry K.W."/>
            <person name="Cichocki N."/>
            <person name="Veneault-Fourrey C."/>
            <person name="LaButti K."/>
            <person name="Lindquist E.A."/>
            <person name="Lipzen A."/>
            <person name="Lundell T."/>
            <person name="Morin E."/>
            <person name="Murat C."/>
            <person name="Riley R."/>
            <person name="Ohm R."/>
            <person name="Sun H."/>
            <person name="Tunlid A."/>
            <person name="Henrissat B."/>
            <person name="Grigoriev I.V."/>
            <person name="Hibbett D.S."/>
            <person name="Martin F."/>
        </authorList>
    </citation>
    <scope>NUCLEOTIDE SEQUENCE [LARGE SCALE GENOMIC DNA]</scope>
    <source>
        <strain evidence="3 4">Koide BX008</strain>
    </source>
</reference>
<dbReference type="InParanoid" id="A0A0C2WY75"/>
<feature type="domain" description="F-box" evidence="2">
    <location>
        <begin position="5"/>
        <end position="53"/>
    </location>
</feature>
<evidence type="ECO:0000259" key="2">
    <source>
        <dbReference type="PROSITE" id="PS50181"/>
    </source>
</evidence>
<protein>
    <recommendedName>
        <fullName evidence="2">F-box domain-containing protein</fullName>
    </recommendedName>
</protein>